<gene>
    <name evidence="7" type="ORF">PYX00_004900</name>
</gene>
<dbReference type="GO" id="GO:0005777">
    <property type="term" value="C:peroxisome"/>
    <property type="evidence" value="ECO:0007669"/>
    <property type="project" value="TreeGrafter"/>
</dbReference>
<dbReference type="InterPro" id="IPR023213">
    <property type="entry name" value="CAT-like_dom_sf"/>
</dbReference>
<dbReference type="InterPro" id="IPR039551">
    <property type="entry name" value="Cho/carn_acyl_trans"/>
</dbReference>
<evidence type="ECO:0000256" key="1">
    <source>
        <dbReference type="ARBA" id="ARBA00005232"/>
    </source>
</evidence>
<dbReference type="AlphaFoldDB" id="A0AAW2I6B7"/>
<evidence type="ECO:0000313" key="7">
    <source>
        <dbReference type="EMBL" id="KAL0277704.1"/>
    </source>
</evidence>
<comment type="similarity">
    <text evidence="1 5">Belongs to the carnitine/choline acetyltransferase family.</text>
</comment>
<dbReference type="InterPro" id="IPR000542">
    <property type="entry name" value="Carn_acyl_trans"/>
</dbReference>
<organism evidence="7">
    <name type="scientific">Menopon gallinae</name>
    <name type="common">poultry shaft louse</name>
    <dbReference type="NCBI Taxonomy" id="328185"/>
    <lineage>
        <taxon>Eukaryota</taxon>
        <taxon>Metazoa</taxon>
        <taxon>Ecdysozoa</taxon>
        <taxon>Arthropoda</taxon>
        <taxon>Hexapoda</taxon>
        <taxon>Insecta</taxon>
        <taxon>Pterygota</taxon>
        <taxon>Neoptera</taxon>
        <taxon>Paraneoptera</taxon>
        <taxon>Psocodea</taxon>
        <taxon>Troctomorpha</taxon>
        <taxon>Phthiraptera</taxon>
        <taxon>Amblycera</taxon>
        <taxon>Menoponidae</taxon>
        <taxon>Menopon</taxon>
    </lineage>
</organism>
<name>A0AAW2I6B7_9NEOP</name>
<evidence type="ECO:0000256" key="4">
    <source>
        <dbReference type="PIRSR" id="PIRSR600542-1"/>
    </source>
</evidence>
<dbReference type="GO" id="GO:0008458">
    <property type="term" value="F:carnitine O-octanoyltransferase activity"/>
    <property type="evidence" value="ECO:0007669"/>
    <property type="project" value="TreeGrafter"/>
</dbReference>
<evidence type="ECO:0000256" key="3">
    <source>
        <dbReference type="ARBA" id="ARBA00023315"/>
    </source>
</evidence>
<dbReference type="Gene3D" id="3.30.559.70">
    <property type="entry name" value="Choline/Carnitine o-acyltransferase, domain 2"/>
    <property type="match status" value="1"/>
</dbReference>
<accession>A0AAW2I6B7</accession>
<feature type="domain" description="Choline/carnitine acyltransferase" evidence="6">
    <location>
        <begin position="47"/>
        <end position="619"/>
    </location>
</feature>
<keyword evidence="3 5" id="KW-0012">Acyltransferase</keyword>
<keyword evidence="2 5" id="KW-0808">Transferase</keyword>
<evidence type="ECO:0000256" key="2">
    <source>
        <dbReference type="ARBA" id="ARBA00022679"/>
    </source>
</evidence>
<protein>
    <recommendedName>
        <fullName evidence="6">Choline/carnitine acyltransferase domain-containing protein</fullName>
    </recommendedName>
</protein>
<dbReference type="SUPFAM" id="SSF52777">
    <property type="entry name" value="CoA-dependent acyltransferases"/>
    <property type="match status" value="2"/>
</dbReference>
<dbReference type="PANTHER" id="PTHR22589:SF67">
    <property type="entry name" value="PEROXISOMAL CARNITINE O-OCTANOYLTRANSFERASE"/>
    <property type="match status" value="1"/>
</dbReference>
<dbReference type="InterPro" id="IPR042231">
    <property type="entry name" value="Cho/carn_acyl_trans_2"/>
</dbReference>
<dbReference type="PANTHER" id="PTHR22589">
    <property type="entry name" value="CARNITINE O-ACYLTRANSFERASE"/>
    <property type="match status" value="1"/>
</dbReference>
<comment type="caution">
    <text evidence="7">The sequence shown here is derived from an EMBL/GenBank/DDBJ whole genome shotgun (WGS) entry which is preliminary data.</text>
</comment>
<reference evidence="7" key="1">
    <citation type="journal article" date="2024" name="Gigascience">
        <title>Chromosome-level genome of the poultry shaft louse Menopon gallinae provides insight into the host-switching and adaptive evolution of parasitic lice.</title>
        <authorList>
            <person name="Xu Y."/>
            <person name="Ma L."/>
            <person name="Liu S."/>
            <person name="Liang Y."/>
            <person name="Liu Q."/>
            <person name="He Z."/>
            <person name="Tian L."/>
            <person name="Duan Y."/>
            <person name="Cai W."/>
            <person name="Li H."/>
            <person name="Song F."/>
        </authorList>
    </citation>
    <scope>NUCLEOTIDE SEQUENCE</scope>
    <source>
        <strain evidence="7">Cailab_2023a</strain>
    </source>
</reference>
<sequence length="637" mass="73420">MHIRKFSSLQFQSDNKMDLKPAVENIFVQSSMGKRKTFEGDVDLPSLPLPELQHTLSRYLDSLKPFTTPAEYLKSFKIVEEFERGIGAELNEKLKEKANNEKNWVEKWWENYGYLKMRDSLLPYSNMIGVAPKMSGCCYGTEEDQIRNAALISYYTVNFCVLLRRQELKPSESMGGQRVFSMSQFRRLFCTVRRPGLVMDSLGVYFRTLEEGPCPSNVVIMCRGRFFNVNAIDEKGYTITPPEWEEKIREVLKICEDEEEPQNIGILTCDLREKWCKYREHILQSSDNNRNVMDIIERCLFVLVLDEDKPQSVDEVPNFCLNGDYNNRWADKSMSIIIFKNGFFGTIYDHTAFDGIASITCMNYIYRAISENMGEWLGSTPDRDFPTLEELKFDVDAKIMRKIKCLNKDLADNKKIGIYRKTFDDYGKIEIQRFGIHPDSFVQMALQLTYYRLYRKPAPCYETATTRAFFNGRTETLRSCTSECVDWVKAMLKHTFNISHKAGLLMEALKRHDQLMSEARTNAGCDRHLFGLYCTALEEGMPIPELYNDPSYFKSGGAGNFILSTSCTGYTAISGGVAPMCKDGYGIFYNILPDSIVFIISENLRSKETNAETYFSSLKRSLLDMRFILLYSNSSKL</sequence>
<evidence type="ECO:0000259" key="6">
    <source>
        <dbReference type="Pfam" id="PF00755"/>
    </source>
</evidence>
<proteinExistence type="inferred from homology"/>
<evidence type="ECO:0000256" key="5">
    <source>
        <dbReference type="RuleBase" id="RU003801"/>
    </source>
</evidence>
<feature type="active site" description="Proton acceptor" evidence="4">
    <location>
        <position position="350"/>
    </location>
</feature>
<dbReference type="Pfam" id="PF00755">
    <property type="entry name" value="Carn_acyltransf"/>
    <property type="match status" value="1"/>
</dbReference>
<dbReference type="Gene3D" id="3.30.559.10">
    <property type="entry name" value="Chloramphenicol acetyltransferase-like domain"/>
    <property type="match status" value="1"/>
</dbReference>
<dbReference type="EMBL" id="JARGDH010000002">
    <property type="protein sequence ID" value="KAL0277704.1"/>
    <property type="molecule type" value="Genomic_DNA"/>
</dbReference>
<dbReference type="PROSITE" id="PS00440">
    <property type="entry name" value="ACYLTRANSF_C_2"/>
    <property type="match status" value="1"/>
</dbReference>